<comment type="catalytic activity">
    <reaction evidence="4 5">
        <text>O-phospho-L-tyrosyl-[protein] + H2O = L-tyrosyl-[protein] + phosphate</text>
        <dbReference type="Rhea" id="RHEA:10684"/>
        <dbReference type="Rhea" id="RHEA-COMP:10136"/>
        <dbReference type="Rhea" id="RHEA-COMP:20101"/>
        <dbReference type="ChEBI" id="CHEBI:15377"/>
        <dbReference type="ChEBI" id="CHEBI:43474"/>
        <dbReference type="ChEBI" id="CHEBI:46858"/>
        <dbReference type="ChEBI" id="CHEBI:61978"/>
        <dbReference type="EC" id="3.1.3.48"/>
    </reaction>
</comment>
<evidence type="ECO:0000256" key="5">
    <source>
        <dbReference type="PIRNR" id="PIRNR016557"/>
    </source>
</evidence>
<dbReference type="InterPro" id="IPR016195">
    <property type="entry name" value="Pol/histidinol_Pase-like"/>
</dbReference>
<dbReference type="EC" id="3.1.3.48" evidence="5"/>
<dbReference type="Proteomes" id="UP001230005">
    <property type="component" value="Unassembled WGS sequence"/>
</dbReference>
<dbReference type="Gene3D" id="3.20.20.140">
    <property type="entry name" value="Metal-dependent hydrolases"/>
    <property type="match status" value="1"/>
</dbReference>
<dbReference type="EMBL" id="JAUSUG010000006">
    <property type="protein sequence ID" value="MDQ0254456.1"/>
    <property type="molecule type" value="Genomic_DNA"/>
</dbReference>
<name>A0ABT9ZUR5_9BACI</name>
<accession>A0ABT9ZUR5</accession>
<proteinExistence type="inferred from homology"/>
<dbReference type="PIRSF" id="PIRSF016557">
    <property type="entry name" value="Caps_synth_CpsB"/>
    <property type="match status" value="1"/>
</dbReference>
<dbReference type="PANTHER" id="PTHR39181:SF1">
    <property type="entry name" value="TYROSINE-PROTEIN PHOSPHATASE YWQE"/>
    <property type="match status" value="1"/>
</dbReference>
<reference evidence="6 7" key="1">
    <citation type="submission" date="2023-07" db="EMBL/GenBank/DDBJ databases">
        <title>Genomic Encyclopedia of Type Strains, Phase IV (KMG-IV): sequencing the most valuable type-strain genomes for metagenomic binning, comparative biology and taxonomic classification.</title>
        <authorList>
            <person name="Goeker M."/>
        </authorList>
    </citation>
    <scope>NUCLEOTIDE SEQUENCE [LARGE SCALE GENOMIC DNA]</scope>
    <source>
        <strain evidence="6 7">DSM 9768</strain>
    </source>
</reference>
<comment type="similarity">
    <text evidence="1 5">Belongs to the metallo-dependent hydrolases superfamily. CpsB/CapC family.</text>
</comment>
<comment type="caution">
    <text evidence="6">The sequence shown here is derived from an EMBL/GenBank/DDBJ whole genome shotgun (WGS) entry which is preliminary data.</text>
</comment>
<dbReference type="InterPro" id="IPR016667">
    <property type="entry name" value="Caps_polysacc_synth_CpsB/CapC"/>
</dbReference>
<evidence type="ECO:0000256" key="2">
    <source>
        <dbReference type="ARBA" id="ARBA00022801"/>
    </source>
</evidence>
<evidence type="ECO:0000256" key="1">
    <source>
        <dbReference type="ARBA" id="ARBA00005750"/>
    </source>
</evidence>
<evidence type="ECO:0000313" key="6">
    <source>
        <dbReference type="EMBL" id="MDQ0254456.1"/>
    </source>
</evidence>
<keyword evidence="2 5" id="KW-0378">Hydrolase</keyword>
<keyword evidence="7" id="KW-1185">Reference proteome</keyword>
<gene>
    <name evidence="6" type="ORF">J2S74_001835</name>
</gene>
<dbReference type="SUPFAM" id="SSF89550">
    <property type="entry name" value="PHP domain-like"/>
    <property type="match status" value="1"/>
</dbReference>
<dbReference type="GO" id="GO:0004725">
    <property type="term" value="F:protein tyrosine phosphatase activity"/>
    <property type="evidence" value="ECO:0007669"/>
    <property type="project" value="UniProtKB-EC"/>
</dbReference>
<organism evidence="6 7">
    <name type="scientific">Evansella vedderi</name>
    <dbReference type="NCBI Taxonomy" id="38282"/>
    <lineage>
        <taxon>Bacteria</taxon>
        <taxon>Bacillati</taxon>
        <taxon>Bacillota</taxon>
        <taxon>Bacilli</taxon>
        <taxon>Bacillales</taxon>
        <taxon>Bacillaceae</taxon>
        <taxon>Evansella</taxon>
    </lineage>
</organism>
<evidence type="ECO:0000256" key="3">
    <source>
        <dbReference type="ARBA" id="ARBA00022912"/>
    </source>
</evidence>
<keyword evidence="3 5" id="KW-0904">Protein phosphatase</keyword>
<protein>
    <recommendedName>
        <fullName evidence="5">Tyrosine-protein phosphatase</fullName>
        <ecNumber evidence="5">3.1.3.48</ecNumber>
    </recommendedName>
</protein>
<dbReference type="Pfam" id="PF19567">
    <property type="entry name" value="CpsB_CapC"/>
    <property type="match status" value="1"/>
</dbReference>
<evidence type="ECO:0000256" key="4">
    <source>
        <dbReference type="ARBA" id="ARBA00051722"/>
    </source>
</evidence>
<dbReference type="PANTHER" id="PTHR39181">
    <property type="entry name" value="TYROSINE-PROTEIN PHOSPHATASE YWQE"/>
    <property type="match status" value="1"/>
</dbReference>
<sequence length="255" mass="29231">MIDLHCHILPKLDDGAQSLEDALAMAEKAVEEGITTIVATPHHQNGNYENTKLDIMNEVIGLNRLLEKYHIDLEVLPGQECRLYGELMEDYYKGEILTLANSNYIFVEFPSGYVPRFAKQMFYEIQLSGLIPVIVHPERNQQLMEEPERLYEFVKNGALTQVTAGSVVGKFGKKIKSFTEEMMGANLTHFIASDAHNITSRNYHMTEAYDTIQQEYGEGMVYFYKENAQLVIENGHVMTEIPEKIQRRKKIFGLF</sequence>
<evidence type="ECO:0000313" key="7">
    <source>
        <dbReference type="Proteomes" id="UP001230005"/>
    </source>
</evidence>
<dbReference type="RefSeq" id="WP_307324449.1">
    <property type="nucleotide sequence ID" value="NZ_JAUSUG010000006.1"/>
</dbReference>